<organism evidence="1 2">
    <name type="scientific">Biomphalaria pfeifferi</name>
    <name type="common">Bloodfluke planorb</name>
    <name type="synonym">Freshwater snail</name>
    <dbReference type="NCBI Taxonomy" id="112525"/>
    <lineage>
        <taxon>Eukaryota</taxon>
        <taxon>Metazoa</taxon>
        <taxon>Spiralia</taxon>
        <taxon>Lophotrochozoa</taxon>
        <taxon>Mollusca</taxon>
        <taxon>Gastropoda</taxon>
        <taxon>Heterobranchia</taxon>
        <taxon>Euthyneura</taxon>
        <taxon>Panpulmonata</taxon>
        <taxon>Hygrophila</taxon>
        <taxon>Lymnaeoidea</taxon>
        <taxon>Planorbidae</taxon>
        <taxon>Biomphalaria</taxon>
    </lineage>
</organism>
<dbReference type="AlphaFoldDB" id="A0AAD8BMJ4"/>
<dbReference type="Proteomes" id="UP001233172">
    <property type="component" value="Unassembled WGS sequence"/>
</dbReference>
<accession>A0AAD8BMJ4</accession>
<dbReference type="EMBL" id="JASAOG010000063">
    <property type="protein sequence ID" value="KAK0056295.1"/>
    <property type="molecule type" value="Genomic_DNA"/>
</dbReference>
<comment type="caution">
    <text evidence="1">The sequence shown here is derived from an EMBL/GenBank/DDBJ whole genome shotgun (WGS) entry which is preliminary data.</text>
</comment>
<gene>
    <name evidence="1" type="ORF">Bpfe_014382</name>
</gene>
<evidence type="ECO:0000313" key="2">
    <source>
        <dbReference type="Proteomes" id="UP001233172"/>
    </source>
</evidence>
<sequence>MELELLELTSYYDIDIAIIPERSSCYGFELYDNQLAVLWVNAIVKGPNSTPRTDFEIHLLKNLLKNDIKLQMPTNQVIIAKPHAIFQGSIFAKVQLNTLFGHILFKEKAKSYWVNERGTTLKTLFVHTFKNCLLILKSIQPSTRPIHQELESDRYHYLNMNQLLVCQFISLNQSDYKMAINDTVIPPKVHITLDFRVTQIHITDSDNLFMVDVNDSGRLDVCIDLIDRKLIEPKLRIRINKRNRTKNTF</sequence>
<name>A0AAD8BMJ4_BIOPF</name>
<keyword evidence="1" id="KW-0675">Receptor</keyword>
<keyword evidence="2" id="KW-1185">Reference proteome</keyword>
<reference evidence="1" key="2">
    <citation type="submission" date="2023-04" db="EMBL/GenBank/DDBJ databases">
        <authorList>
            <person name="Bu L."/>
            <person name="Lu L."/>
            <person name="Laidemitt M.R."/>
            <person name="Zhang S.M."/>
            <person name="Mutuku M."/>
            <person name="Mkoji G."/>
            <person name="Steinauer M."/>
            <person name="Loker E.S."/>
        </authorList>
    </citation>
    <scope>NUCLEOTIDE SEQUENCE</scope>
    <source>
        <strain evidence="1">KasaAsao</strain>
        <tissue evidence="1">Whole Snail</tissue>
    </source>
</reference>
<evidence type="ECO:0000313" key="1">
    <source>
        <dbReference type="EMBL" id="KAK0056295.1"/>
    </source>
</evidence>
<protein>
    <submittedName>
        <fullName evidence="1">Adhesion G protein-coupled receptor E4P</fullName>
    </submittedName>
</protein>
<reference evidence="1" key="1">
    <citation type="journal article" date="2023" name="PLoS Negl. Trop. Dis.">
        <title>A genome sequence for Biomphalaria pfeifferi, the major vector snail for the human-infecting parasite Schistosoma mansoni.</title>
        <authorList>
            <person name="Bu L."/>
            <person name="Lu L."/>
            <person name="Laidemitt M.R."/>
            <person name="Zhang S.M."/>
            <person name="Mutuku M."/>
            <person name="Mkoji G."/>
            <person name="Steinauer M."/>
            <person name="Loker E.S."/>
        </authorList>
    </citation>
    <scope>NUCLEOTIDE SEQUENCE</scope>
    <source>
        <strain evidence="1">KasaAsao</strain>
    </source>
</reference>
<proteinExistence type="predicted"/>